<dbReference type="PANTHER" id="PTHR11941">
    <property type="entry name" value="ENOYL-COA HYDRATASE-RELATED"/>
    <property type="match status" value="1"/>
</dbReference>
<dbReference type="Pfam" id="PF00378">
    <property type="entry name" value="ECH_1"/>
    <property type="match status" value="1"/>
</dbReference>
<name>A0A5A7S8E8_9NOCA</name>
<dbReference type="InterPro" id="IPR001753">
    <property type="entry name" value="Enoyl-CoA_hydra/iso"/>
</dbReference>
<protein>
    <submittedName>
        <fullName evidence="1">Enoyl-CoA hydratase/isomerase family protein</fullName>
    </submittedName>
</protein>
<sequence>MPYLQREKDVFILQFGEEGRPGTENRFNPDWLAQVHTLLDEVVAHDGPTALVTTAEGKFYSTGADLEWAAANPDKINLCLDEIHRILARILTLEVPTVAAMQGHTFGAGAFLAIAHDRRVMRSDRGYFCLPGITIGARYTPGPLALVSARLDPVAAHELLVTGRRYGGSEALAAGLVDDTTTEGELLSSAVDYAQSLAGTRGPVLAEIKRGLYERVLATLALPATGYNS</sequence>
<proteinExistence type="predicted"/>
<dbReference type="SUPFAM" id="SSF52096">
    <property type="entry name" value="ClpP/crotonase"/>
    <property type="match status" value="1"/>
</dbReference>
<dbReference type="OrthoDB" id="3567227at2"/>
<dbReference type="AlphaFoldDB" id="A0A5A7S8E8"/>
<gene>
    <name evidence="1" type="ORF">FOY51_21385</name>
</gene>
<evidence type="ECO:0000313" key="2">
    <source>
        <dbReference type="Proteomes" id="UP000322244"/>
    </source>
</evidence>
<keyword evidence="1" id="KW-0413">Isomerase</keyword>
<dbReference type="GO" id="GO:0006635">
    <property type="term" value="P:fatty acid beta-oxidation"/>
    <property type="evidence" value="ECO:0007669"/>
    <property type="project" value="TreeGrafter"/>
</dbReference>
<dbReference type="CDD" id="cd06558">
    <property type="entry name" value="crotonase-like"/>
    <property type="match status" value="1"/>
</dbReference>
<evidence type="ECO:0000313" key="1">
    <source>
        <dbReference type="EMBL" id="KAA0020154.1"/>
    </source>
</evidence>
<dbReference type="Proteomes" id="UP000322244">
    <property type="component" value="Unassembled WGS sequence"/>
</dbReference>
<dbReference type="Gene3D" id="3.90.226.10">
    <property type="entry name" value="2-enoyl-CoA Hydratase, Chain A, domain 1"/>
    <property type="match status" value="1"/>
</dbReference>
<dbReference type="InterPro" id="IPR029045">
    <property type="entry name" value="ClpP/crotonase-like_dom_sf"/>
</dbReference>
<dbReference type="EMBL" id="VLNY01000013">
    <property type="protein sequence ID" value="KAA0020154.1"/>
    <property type="molecule type" value="Genomic_DNA"/>
</dbReference>
<dbReference type="RefSeq" id="WP_149432305.1">
    <property type="nucleotide sequence ID" value="NZ_VLNY01000013.1"/>
</dbReference>
<organism evidence="1 2">
    <name type="scientific">Antrihabitans cavernicola</name>
    <dbReference type="NCBI Taxonomy" id="2495913"/>
    <lineage>
        <taxon>Bacteria</taxon>
        <taxon>Bacillati</taxon>
        <taxon>Actinomycetota</taxon>
        <taxon>Actinomycetes</taxon>
        <taxon>Mycobacteriales</taxon>
        <taxon>Nocardiaceae</taxon>
        <taxon>Antrihabitans</taxon>
    </lineage>
</organism>
<keyword evidence="2" id="KW-1185">Reference proteome</keyword>
<dbReference type="GO" id="GO:0004165">
    <property type="term" value="F:delta(3)-delta(2)-enoyl-CoA isomerase activity"/>
    <property type="evidence" value="ECO:0007669"/>
    <property type="project" value="TreeGrafter"/>
</dbReference>
<reference evidence="1 2" key="1">
    <citation type="submission" date="2019-07" db="EMBL/GenBank/DDBJ databases">
        <title>Rhodococcus cavernicolus sp. nov., isolated from a cave.</title>
        <authorList>
            <person name="Lee S.D."/>
        </authorList>
    </citation>
    <scope>NUCLEOTIDE SEQUENCE [LARGE SCALE GENOMIC DNA]</scope>
    <source>
        <strain evidence="1 2">C1-24</strain>
    </source>
</reference>
<dbReference type="PANTHER" id="PTHR11941:SF75">
    <property type="entry name" value="ENOYL-COA HYDRATASE_ISOMERASE FAMILY PROTEIN"/>
    <property type="match status" value="1"/>
</dbReference>
<accession>A0A5A7S8E8</accession>
<comment type="caution">
    <text evidence="1">The sequence shown here is derived from an EMBL/GenBank/DDBJ whole genome shotgun (WGS) entry which is preliminary data.</text>
</comment>